<dbReference type="OrthoDB" id="8794766at2"/>
<dbReference type="AlphaFoldDB" id="A0A502E3F3"/>
<evidence type="ECO:0000313" key="1">
    <source>
        <dbReference type="EMBL" id="TPG31076.1"/>
    </source>
</evidence>
<comment type="caution">
    <text evidence="1">The sequence shown here is derived from an EMBL/GenBank/DDBJ whole genome shotgun (WGS) entry which is preliminary data.</text>
</comment>
<sequence length="176" mass="19473">MLFSKTDKARDELRPGQRTLTQRERAVLLMADGRRSVTDFAPLFATRDEARSVAHHLLSEGYLALPVQAATPVLARPMSPAPESASPPVAADTFDGKRSLATTRMFLFDLCERMFARRDPAMAAVLRETLREARDRATMLAVADTMLAEIRQAAGDERADAVRERIGKLLPAETVH</sequence>
<organism evidence="1 2">
    <name type="scientific">Variovorax guangxiensis</name>
    <dbReference type="NCBI Taxonomy" id="1775474"/>
    <lineage>
        <taxon>Bacteria</taxon>
        <taxon>Pseudomonadati</taxon>
        <taxon>Pseudomonadota</taxon>
        <taxon>Betaproteobacteria</taxon>
        <taxon>Burkholderiales</taxon>
        <taxon>Comamonadaceae</taxon>
        <taxon>Variovorax</taxon>
    </lineage>
</organism>
<evidence type="ECO:0000313" key="2">
    <source>
        <dbReference type="Proteomes" id="UP000319212"/>
    </source>
</evidence>
<gene>
    <name evidence="1" type="ORF">EAH82_05690</name>
</gene>
<reference evidence="1 2" key="1">
    <citation type="journal article" date="2019" name="Environ. Microbiol.">
        <title>Species interactions and distinct microbial communities in high Arctic permafrost affected cryosols are associated with the CH4 and CO2 gas fluxes.</title>
        <authorList>
            <person name="Altshuler I."/>
            <person name="Hamel J."/>
            <person name="Turney S."/>
            <person name="Magnuson E."/>
            <person name="Levesque R."/>
            <person name="Greer C."/>
            <person name="Whyte L.G."/>
        </authorList>
    </citation>
    <scope>NUCLEOTIDE SEQUENCE [LARGE SCALE GENOMIC DNA]</scope>
    <source>
        <strain evidence="1 2">S06.C</strain>
    </source>
</reference>
<name>A0A502E3F3_9BURK</name>
<protein>
    <submittedName>
        <fullName evidence="1">Uncharacterized protein</fullName>
    </submittedName>
</protein>
<accession>A0A502E3F3</accession>
<proteinExistence type="predicted"/>
<dbReference type="EMBL" id="RCZI01000001">
    <property type="protein sequence ID" value="TPG31076.1"/>
    <property type="molecule type" value="Genomic_DNA"/>
</dbReference>
<dbReference type="Proteomes" id="UP000319212">
    <property type="component" value="Unassembled WGS sequence"/>
</dbReference>